<comment type="caution">
    <text evidence="1">The sequence shown here is derived from an EMBL/GenBank/DDBJ whole genome shotgun (WGS) entry which is preliminary data.</text>
</comment>
<evidence type="ECO:0000313" key="2">
    <source>
        <dbReference type="Proteomes" id="UP001066276"/>
    </source>
</evidence>
<proteinExistence type="predicted"/>
<sequence>MGGETSNGISAREGALSKRAVKTLEMACGLGRGRDSAKVFRTRTEAQTSKMLRAPRCVAAEGFHKIESTEIGLMRQGRR</sequence>
<dbReference type="AlphaFoldDB" id="A0AAV7QEH3"/>
<reference evidence="1" key="1">
    <citation type="journal article" date="2022" name="bioRxiv">
        <title>Sequencing and chromosome-scale assembly of the giantPleurodeles waltlgenome.</title>
        <authorList>
            <person name="Brown T."/>
            <person name="Elewa A."/>
            <person name="Iarovenko S."/>
            <person name="Subramanian E."/>
            <person name="Araus A.J."/>
            <person name="Petzold A."/>
            <person name="Susuki M."/>
            <person name="Suzuki K.-i.T."/>
            <person name="Hayashi T."/>
            <person name="Toyoda A."/>
            <person name="Oliveira C."/>
            <person name="Osipova E."/>
            <person name="Leigh N.D."/>
            <person name="Simon A."/>
            <person name="Yun M.H."/>
        </authorList>
    </citation>
    <scope>NUCLEOTIDE SEQUENCE</scope>
    <source>
        <strain evidence="1">20211129_DDA</strain>
        <tissue evidence="1">Liver</tissue>
    </source>
</reference>
<dbReference type="EMBL" id="JANPWB010000010">
    <property type="protein sequence ID" value="KAJ1136863.1"/>
    <property type="molecule type" value="Genomic_DNA"/>
</dbReference>
<dbReference type="Proteomes" id="UP001066276">
    <property type="component" value="Chromosome 6"/>
</dbReference>
<evidence type="ECO:0000313" key="1">
    <source>
        <dbReference type="EMBL" id="KAJ1136863.1"/>
    </source>
</evidence>
<gene>
    <name evidence="1" type="ORF">NDU88_003277</name>
</gene>
<protein>
    <submittedName>
        <fullName evidence="1">Uncharacterized protein</fullName>
    </submittedName>
</protein>
<keyword evidence="2" id="KW-1185">Reference proteome</keyword>
<organism evidence="1 2">
    <name type="scientific">Pleurodeles waltl</name>
    <name type="common">Iberian ribbed newt</name>
    <dbReference type="NCBI Taxonomy" id="8319"/>
    <lineage>
        <taxon>Eukaryota</taxon>
        <taxon>Metazoa</taxon>
        <taxon>Chordata</taxon>
        <taxon>Craniata</taxon>
        <taxon>Vertebrata</taxon>
        <taxon>Euteleostomi</taxon>
        <taxon>Amphibia</taxon>
        <taxon>Batrachia</taxon>
        <taxon>Caudata</taxon>
        <taxon>Salamandroidea</taxon>
        <taxon>Salamandridae</taxon>
        <taxon>Pleurodelinae</taxon>
        <taxon>Pleurodeles</taxon>
    </lineage>
</organism>
<name>A0AAV7QEH3_PLEWA</name>
<accession>A0AAV7QEH3</accession>